<evidence type="ECO:0000256" key="2">
    <source>
        <dbReference type="ARBA" id="ARBA00022729"/>
    </source>
</evidence>
<dbReference type="PANTHER" id="PTHR38108">
    <property type="entry name" value="UPF0319 PROTEIN YCCT"/>
    <property type="match status" value="1"/>
</dbReference>
<dbReference type="Proteomes" id="UP000190435">
    <property type="component" value="Unassembled WGS sequence"/>
</dbReference>
<evidence type="ECO:0000256" key="1">
    <source>
        <dbReference type="ARBA" id="ARBA00008490"/>
    </source>
</evidence>
<dbReference type="AlphaFoldDB" id="A0A1S9ZW99"/>
<dbReference type="Pfam" id="PF09829">
    <property type="entry name" value="DUF2057"/>
    <property type="match status" value="1"/>
</dbReference>
<sequence>MKIAKALLIAAALTGTSALADVTLLVDDNIKVTAINGQEIRHGALQPLQQKFTLTAGNHAITARYDRLFDLTRGDHDYLKSGNVTVTATLADNQTYQLVMPNQPNTYSAAKEYAKAPTLAIAQNGQILASESTVANNSGFLGSIGQSIGAMFGRDNAVHANQKAIAALNQAPAATTTTQTAAPVPAAQKDSLDGFMQLWLNASPEEREKIRQWVQK</sequence>
<dbReference type="EMBL" id="MUXU01000063">
    <property type="protein sequence ID" value="OOR87748.1"/>
    <property type="molecule type" value="Genomic_DNA"/>
</dbReference>
<comment type="similarity">
    <text evidence="1">Belongs to the UPF0319 family.</text>
</comment>
<dbReference type="STRING" id="34060.B0181_09845"/>
<feature type="chain" id="PRO_5036310815" evidence="3">
    <location>
        <begin position="21"/>
        <end position="216"/>
    </location>
</feature>
<dbReference type="Proteomes" id="UP000255279">
    <property type="component" value="Unassembled WGS sequence"/>
</dbReference>
<evidence type="ECO:0000313" key="7">
    <source>
        <dbReference type="Proteomes" id="UP000255279"/>
    </source>
</evidence>
<protein>
    <submittedName>
        <fullName evidence="5">Uncharacterized protein conserved in bacteria (DUF2057)</fullName>
    </submittedName>
</protein>
<evidence type="ECO:0000256" key="3">
    <source>
        <dbReference type="SAM" id="SignalP"/>
    </source>
</evidence>
<dbReference type="RefSeq" id="WP_078277321.1">
    <property type="nucleotide sequence ID" value="NZ_MUXU01000063.1"/>
</dbReference>
<name>A0A1S9ZW99_9GAMM</name>
<evidence type="ECO:0000313" key="5">
    <source>
        <dbReference type="EMBL" id="STZ10160.1"/>
    </source>
</evidence>
<evidence type="ECO:0000313" key="6">
    <source>
        <dbReference type="Proteomes" id="UP000190435"/>
    </source>
</evidence>
<keyword evidence="2 3" id="KW-0732">Signal</keyword>
<keyword evidence="6" id="KW-1185">Reference proteome</keyword>
<dbReference type="PANTHER" id="PTHR38108:SF1">
    <property type="entry name" value="UPF0319 PROTEIN YCCT"/>
    <property type="match status" value="1"/>
</dbReference>
<reference evidence="4 6" key="1">
    <citation type="submission" date="2017-02" db="EMBL/GenBank/DDBJ databases">
        <title>Draft genome sequence of Moraxella caviae CCUG 355 type strain.</title>
        <authorList>
            <person name="Engstrom-Jakobsson H."/>
            <person name="Salva-Serra F."/>
            <person name="Thorell K."/>
            <person name="Gonzales-Siles L."/>
            <person name="Karlsson R."/>
            <person name="Boulund F."/>
            <person name="Engstrand L."/>
            <person name="Moore E."/>
        </authorList>
    </citation>
    <scope>NUCLEOTIDE SEQUENCE [LARGE SCALE GENOMIC DNA]</scope>
    <source>
        <strain evidence="4 6">CCUG 355</strain>
    </source>
</reference>
<reference evidence="5 7" key="2">
    <citation type="submission" date="2018-06" db="EMBL/GenBank/DDBJ databases">
        <authorList>
            <consortium name="Pathogen Informatics"/>
            <person name="Doyle S."/>
        </authorList>
    </citation>
    <scope>NUCLEOTIDE SEQUENCE [LARGE SCALE GENOMIC DNA]</scope>
    <source>
        <strain evidence="5 7">NCTC10293</strain>
    </source>
</reference>
<feature type="signal peptide" evidence="3">
    <location>
        <begin position="1"/>
        <end position="20"/>
    </location>
</feature>
<dbReference type="EMBL" id="UGQE01000001">
    <property type="protein sequence ID" value="STZ10160.1"/>
    <property type="molecule type" value="Genomic_DNA"/>
</dbReference>
<gene>
    <name evidence="4" type="ORF">B0181_09845</name>
    <name evidence="5" type="ORF">NCTC10293_00485</name>
</gene>
<dbReference type="InterPro" id="IPR018635">
    <property type="entry name" value="UPF0319"/>
</dbReference>
<dbReference type="OrthoDB" id="6656812at2"/>
<evidence type="ECO:0000313" key="4">
    <source>
        <dbReference type="EMBL" id="OOR87748.1"/>
    </source>
</evidence>
<organism evidence="4 6">
    <name type="scientific">Moraxella caviae</name>
    <dbReference type="NCBI Taxonomy" id="34060"/>
    <lineage>
        <taxon>Bacteria</taxon>
        <taxon>Pseudomonadati</taxon>
        <taxon>Pseudomonadota</taxon>
        <taxon>Gammaproteobacteria</taxon>
        <taxon>Moraxellales</taxon>
        <taxon>Moraxellaceae</taxon>
        <taxon>Moraxella</taxon>
    </lineage>
</organism>
<accession>A0A1S9ZW99</accession>
<proteinExistence type="inferred from homology"/>